<reference evidence="2 3" key="1">
    <citation type="journal article" date="2013" name="PLoS ONE">
        <title>Genome-Wide Relatedness of Treponema pedis, from Gingiva and Necrotic Skin Lesions of Pigs, with the Human Oral Pathogen Treponema denticola.</title>
        <authorList>
            <person name="Svartstrom O."/>
            <person name="Mushtaq M."/>
            <person name="Pringle M."/>
            <person name="Segerman B."/>
        </authorList>
    </citation>
    <scope>NUCLEOTIDE SEQUENCE [LARGE SCALE GENOMIC DNA]</scope>
    <source>
        <strain evidence="2">T A4</strain>
    </source>
</reference>
<name>S6A4Y2_9SPIR</name>
<dbReference type="InterPro" id="IPR029068">
    <property type="entry name" value="Glyas_Bleomycin-R_OHBP_Dase"/>
</dbReference>
<protein>
    <recommendedName>
        <fullName evidence="1">Glyoxalase-like domain-containing protein</fullName>
    </recommendedName>
</protein>
<dbReference type="GeneID" id="301090872"/>
<dbReference type="Gene3D" id="3.10.180.10">
    <property type="entry name" value="2,3-Dihydroxybiphenyl 1,2-Dioxygenase, domain 1"/>
    <property type="match status" value="1"/>
</dbReference>
<keyword evidence="3" id="KW-1185">Reference proteome</keyword>
<gene>
    <name evidence="2" type="ORF">TPE_2432</name>
</gene>
<dbReference type="PANTHER" id="PTHR40265">
    <property type="entry name" value="BLL2707 PROTEIN"/>
    <property type="match status" value="1"/>
</dbReference>
<dbReference type="AlphaFoldDB" id="S6A4Y2"/>
<dbReference type="STRING" id="1291379.TPE_2432"/>
<dbReference type="PANTHER" id="PTHR40265:SF1">
    <property type="entry name" value="GLYOXALASE-LIKE DOMAIN-CONTAINING PROTEIN"/>
    <property type="match status" value="1"/>
</dbReference>
<dbReference type="Proteomes" id="UP000015620">
    <property type="component" value="Chromosome"/>
</dbReference>
<accession>S6A4Y2</accession>
<dbReference type="PATRIC" id="fig|1291379.3.peg.2403"/>
<evidence type="ECO:0000313" key="2">
    <source>
        <dbReference type="EMBL" id="AGT44906.1"/>
    </source>
</evidence>
<organism evidence="2 3">
    <name type="scientific">Treponema pedis str. T A4</name>
    <dbReference type="NCBI Taxonomy" id="1291379"/>
    <lineage>
        <taxon>Bacteria</taxon>
        <taxon>Pseudomonadati</taxon>
        <taxon>Spirochaetota</taxon>
        <taxon>Spirochaetia</taxon>
        <taxon>Spirochaetales</taxon>
        <taxon>Treponemataceae</taxon>
        <taxon>Treponema</taxon>
    </lineage>
</organism>
<evidence type="ECO:0000313" key="3">
    <source>
        <dbReference type="Proteomes" id="UP000015620"/>
    </source>
</evidence>
<proteinExistence type="predicted"/>
<dbReference type="Pfam" id="PF13468">
    <property type="entry name" value="Glyoxalase_3"/>
    <property type="match status" value="1"/>
</dbReference>
<dbReference type="SUPFAM" id="SSF54593">
    <property type="entry name" value="Glyoxalase/Bleomycin resistance protein/Dihydroxybiphenyl dioxygenase"/>
    <property type="match status" value="1"/>
</dbReference>
<dbReference type="EMBL" id="CP004120">
    <property type="protein sequence ID" value="AGT44906.1"/>
    <property type="molecule type" value="Genomic_DNA"/>
</dbReference>
<sequence>MEVIMRSGHIIYKVNNLQSAVEEWRSKGFEVEYGRKENPINALIYFSEGAYIELLQNTGMPKIVKLLSKLFGKNKKMERFNYWDTCDEGLCGFCIEKDFGSLDEEVAFLKSNGIKGVLFNNLKRIDTKNRVLQYKCFFPEGIDFPFLMSYFSIDPKPVNFVHPNGVKKIKKIIFKIDERNANILKQLIQDDVLEIIADDKEKGIVHIEYDGSDSI</sequence>
<feature type="domain" description="Glyoxalase-like" evidence="1">
    <location>
        <begin position="9"/>
        <end position="180"/>
    </location>
</feature>
<evidence type="ECO:0000259" key="1">
    <source>
        <dbReference type="Pfam" id="PF13468"/>
    </source>
</evidence>
<dbReference type="InterPro" id="IPR025870">
    <property type="entry name" value="Glyoxalase-like_dom"/>
</dbReference>
<dbReference type="KEGG" id="tped:TPE_2432"/>
<dbReference type="HOGENOM" id="CLU_107591_0_0_12"/>
<dbReference type="RefSeq" id="WP_020966202.1">
    <property type="nucleotide sequence ID" value="NC_022097.1"/>
</dbReference>